<accession>A0ABR2KNQ8</accession>
<name>A0ABR2KNQ8_9EUKA</name>
<organism evidence="7 8">
    <name type="scientific">Tritrichomonas musculus</name>
    <dbReference type="NCBI Taxonomy" id="1915356"/>
    <lineage>
        <taxon>Eukaryota</taxon>
        <taxon>Metamonada</taxon>
        <taxon>Parabasalia</taxon>
        <taxon>Tritrichomonadida</taxon>
        <taxon>Tritrichomonadidae</taxon>
        <taxon>Tritrichomonas</taxon>
    </lineage>
</organism>
<evidence type="ECO:0000313" key="7">
    <source>
        <dbReference type="EMBL" id="KAK8892793.1"/>
    </source>
</evidence>
<evidence type="ECO:0008006" key="9">
    <source>
        <dbReference type="Google" id="ProtNLM"/>
    </source>
</evidence>
<dbReference type="Proteomes" id="UP001470230">
    <property type="component" value="Unassembled WGS sequence"/>
</dbReference>
<dbReference type="EMBL" id="JAPFFF010000004">
    <property type="protein sequence ID" value="KAK8892793.1"/>
    <property type="molecule type" value="Genomic_DNA"/>
</dbReference>
<evidence type="ECO:0000256" key="5">
    <source>
        <dbReference type="ARBA" id="ARBA00023136"/>
    </source>
</evidence>
<proteinExistence type="predicted"/>
<keyword evidence="3 6" id="KW-0812">Transmembrane</keyword>
<feature type="transmembrane region" description="Helical" evidence="6">
    <location>
        <begin position="63"/>
        <end position="83"/>
    </location>
</feature>
<feature type="transmembrane region" description="Helical" evidence="6">
    <location>
        <begin position="261"/>
        <end position="279"/>
    </location>
</feature>
<sequence>MAFTSVNIVQSPARVLCSDVTPPHQQALMSNICQVYNEVSSVFSNLLGGLEIYKYTCFKQEQFLLLVSLSVSFVATIISVISAHEDPLKVKPPKVNPFKQIWLASKKMPRPFYRVLPSFCFAFIATYQFQKNKKYQYGVSWSMMSNVMNDVIQLFHGFCNHKVCEVIVMKWTMAIGNFLIAVSLLLFFFITNKFVFLLFTGLIVIYIAVPYAFVSIVIHSNDLGNNLGILNCFGVLGRQVSNLVIGIGVGKAVRNSPGKKIGYSAVFGFLASVASFWVIKPSDQYGKIQDALNDLNCISDFK</sequence>
<evidence type="ECO:0000256" key="3">
    <source>
        <dbReference type="ARBA" id="ARBA00022692"/>
    </source>
</evidence>
<protein>
    <recommendedName>
        <fullName evidence="9">Major facilitator superfamily transporter</fullName>
    </recommendedName>
</protein>
<feature type="transmembrane region" description="Helical" evidence="6">
    <location>
        <begin position="171"/>
        <end position="190"/>
    </location>
</feature>
<keyword evidence="8" id="KW-1185">Reference proteome</keyword>
<dbReference type="Gene3D" id="1.20.1250.20">
    <property type="entry name" value="MFS general substrate transporter like domains"/>
    <property type="match status" value="1"/>
</dbReference>
<dbReference type="PANTHER" id="PTHR19432">
    <property type="entry name" value="SUGAR TRANSPORTER"/>
    <property type="match status" value="1"/>
</dbReference>
<comment type="caution">
    <text evidence="7">The sequence shown here is derived from an EMBL/GenBank/DDBJ whole genome shotgun (WGS) entry which is preliminary data.</text>
</comment>
<evidence type="ECO:0000313" key="8">
    <source>
        <dbReference type="Proteomes" id="UP001470230"/>
    </source>
</evidence>
<evidence type="ECO:0000256" key="2">
    <source>
        <dbReference type="ARBA" id="ARBA00022448"/>
    </source>
</evidence>
<gene>
    <name evidence="7" type="ORF">M9Y10_030036</name>
</gene>
<dbReference type="InterPro" id="IPR036259">
    <property type="entry name" value="MFS_trans_sf"/>
</dbReference>
<keyword evidence="4 6" id="KW-1133">Transmembrane helix</keyword>
<keyword evidence="5 6" id="KW-0472">Membrane</keyword>
<reference evidence="7 8" key="1">
    <citation type="submission" date="2024-04" db="EMBL/GenBank/DDBJ databases">
        <title>Tritrichomonas musculus Genome.</title>
        <authorList>
            <person name="Alves-Ferreira E."/>
            <person name="Grigg M."/>
            <person name="Lorenzi H."/>
            <person name="Galac M."/>
        </authorList>
    </citation>
    <scope>NUCLEOTIDE SEQUENCE [LARGE SCALE GENOMIC DNA]</scope>
    <source>
        <strain evidence="7 8">EAF2021</strain>
    </source>
</reference>
<feature type="transmembrane region" description="Helical" evidence="6">
    <location>
        <begin position="230"/>
        <end position="249"/>
    </location>
</feature>
<comment type="subcellular location">
    <subcellularLocation>
        <location evidence="1">Membrane</location>
        <topology evidence="1">Multi-pass membrane protein</topology>
    </subcellularLocation>
</comment>
<dbReference type="SUPFAM" id="SSF103473">
    <property type="entry name" value="MFS general substrate transporter"/>
    <property type="match status" value="1"/>
</dbReference>
<dbReference type="PANTHER" id="PTHR19432:SF26">
    <property type="entry name" value="MAJOR FACILITATOR SUPERFAMILY (MFS) PROFILE DOMAIN-CONTAINING PROTEIN"/>
    <property type="match status" value="1"/>
</dbReference>
<evidence type="ECO:0000256" key="4">
    <source>
        <dbReference type="ARBA" id="ARBA00022989"/>
    </source>
</evidence>
<evidence type="ECO:0000256" key="1">
    <source>
        <dbReference type="ARBA" id="ARBA00004141"/>
    </source>
</evidence>
<feature type="transmembrane region" description="Helical" evidence="6">
    <location>
        <begin position="196"/>
        <end position="218"/>
    </location>
</feature>
<evidence type="ECO:0000256" key="6">
    <source>
        <dbReference type="SAM" id="Phobius"/>
    </source>
</evidence>
<keyword evidence="2" id="KW-0813">Transport</keyword>